<dbReference type="KEGG" id="bcom:BAUCODRAFT_273936"/>
<organism evidence="1 2">
    <name type="scientific">Baudoinia panamericana (strain UAMH 10762)</name>
    <name type="common">Angels' share fungus</name>
    <name type="synonym">Baudoinia compniacensis (strain UAMH 10762)</name>
    <dbReference type="NCBI Taxonomy" id="717646"/>
    <lineage>
        <taxon>Eukaryota</taxon>
        <taxon>Fungi</taxon>
        <taxon>Dikarya</taxon>
        <taxon>Ascomycota</taxon>
        <taxon>Pezizomycotina</taxon>
        <taxon>Dothideomycetes</taxon>
        <taxon>Dothideomycetidae</taxon>
        <taxon>Mycosphaerellales</taxon>
        <taxon>Teratosphaeriaceae</taxon>
        <taxon>Baudoinia</taxon>
    </lineage>
</organism>
<accession>M2M9L2</accession>
<protein>
    <submittedName>
        <fullName evidence="1">Uncharacterized protein</fullName>
    </submittedName>
</protein>
<sequence length="52" mass="5701">MKIGSSRRYDLCHTSYNIGSAPERRARGPVTAPPFCLPEEKSSAFMVPSQSS</sequence>
<dbReference type="AlphaFoldDB" id="M2M9L2"/>
<reference evidence="1 2" key="1">
    <citation type="journal article" date="2012" name="PLoS Pathog.">
        <title>Diverse lifestyles and strategies of plant pathogenesis encoded in the genomes of eighteen Dothideomycetes fungi.</title>
        <authorList>
            <person name="Ohm R.A."/>
            <person name="Feau N."/>
            <person name="Henrissat B."/>
            <person name="Schoch C.L."/>
            <person name="Horwitz B.A."/>
            <person name="Barry K.W."/>
            <person name="Condon B.J."/>
            <person name="Copeland A.C."/>
            <person name="Dhillon B."/>
            <person name="Glaser F."/>
            <person name="Hesse C.N."/>
            <person name="Kosti I."/>
            <person name="LaButti K."/>
            <person name="Lindquist E.A."/>
            <person name="Lucas S."/>
            <person name="Salamov A.A."/>
            <person name="Bradshaw R.E."/>
            <person name="Ciuffetti L."/>
            <person name="Hamelin R.C."/>
            <person name="Kema G.H.J."/>
            <person name="Lawrence C."/>
            <person name="Scott J.A."/>
            <person name="Spatafora J.W."/>
            <person name="Turgeon B.G."/>
            <person name="de Wit P.J.G.M."/>
            <person name="Zhong S."/>
            <person name="Goodwin S.B."/>
            <person name="Grigoriev I.V."/>
        </authorList>
    </citation>
    <scope>NUCLEOTIDE SEQUENCE [LARGE SCALE GENOMIC DNA]</scope>
    <source>
        <strain evidence="1 2">UAMH 10762</strain>
    </source>
</reference>
<evidence type="ECO:0000313" key="1">
    <source>
        <dbReference type="EMBL" id="EMC93106.1"/>
    </source>
</evidence>
<gene>
    <name evidence="1" type="ORF">BAUCODRAFT_273936</name>
</gene>
<dbReference type="Proteomes" id="UP000011761">
    <property type="component" value="Unassembled WGS sequence"/>
</dbReference>
<proteinExistence type="predicted"/>
<keyword evidence="2" id="KW-1185">Reference proteome</keyword>
<dbReference type="EMBL" id="KB445561">
    <property type="protein sequence ID" value="EMC93106.1"/>
    <property type="molecule type" value="Genomic_DNA"/>
</dbReference>
<dbReference type="GeneID" id="19110562"/>
<evidence type="ECO:0000313" key="2">
    <source>
        <dbReference type="Proteomes" id="UP000011761"/>
    </source>
</evidence>
<name>M2M9L2_BAUPA</name>
<dbReference type="RefSeq" id="XP_007680288.1">
    <property type="nucleotide sequence ID" value="XM_007682098.1"/>
</dbReference>
<dbReference type="HOGENOM" id="CLU_3086850_0_0_1"/>